<accession>A0A1F6BGP5</accession>
<dbReference type="AlphaFoldDB" id="A0A1F6BGP5"/>
<organism evidence="1 2">
    <name type="scientific">Candidatus Gottesmanbacteria bacterium RIFOXYB1_FULL_47_11</name>
    <dbReference type="NCBI Taxonomy" id="1798401"/>
    <lineage>
        <taxon>Bacteria</taxon>
        <taxon>Candidatus Gottesmaniibacteriota</taxon>
    </lineage>
</organism>
<dbReference type="EMBL" id="MFKE01000001">
    <property type="protein sequence ID" value="OGG36048.1"/>
    <property type="molecule type" value="Genomic_DNA"/>
</dbReference>
<reference evidence="1 2" key="1">
    <citation type="journal article" date="2016" name="Nat. Commun.">
        <title>Thousands of microbial genomes shed light on interconnected biogeochemical processes in an aquifer system.</title>
        <authorList>
            <person name="Anantharaman K."/>
            <person name="Brown C.T."/>
            <person name="Hug L.A."/>
            <person name="Sharon I."/>
            <person name="Castelle C.J."/>
            <person name="Probst A.J."/>
            <person name="Thomas B.C."/>
            <person name="Singh A."/>
            <person name="Wilkins M.J."/>
            <person name="Karaoz U."/>
            <person name="Brodie E.L."/>
            <person name="Williams K.H."/>
            <person name="Hubbard S.S."/>
            <person name="Banfield J.F."/>
        </authorList>
    </citation>
    <scope>NUCLEOTIDE SEQUENCE [LARGE SCALE GENOMIC DNA]</scope>
</reference>
<evidence type="ECO:0000313" key="2">
    <source>
        <dbReference type="Proteomes" id="UP000176186"/>
    </source>
</evidence>
<proteinExistence type="predicted"/>
<evidence type="ECO:0000313" key="1">
    <source>
        <dbReference type="EMBL" id="OGG36048.1"/>
    </source>
</evidence>
<protein>
    <submittedName>
        <fullName evidence="1">Uncharacterized protein</fullName>
    </submittedName>
</protein>
<comment type="caution">
    <text evidence="1">The sequence shown here is derived from an EMBL/GenBank/DDBJ whole genome shotgun (WGS) entry which is preliminary data.</text>
</comment>
<sequence>MSEKLVEDLKKWYESIPSNQKRTDVPEFRTDSARGLTLEDISSSQASSMLIDLLMEGFDLSQNHMTVDLMHTEPVDNNPGRFWLELSGQPTMGERTGGQLVLKYTKEGVITDINVTPSFKMLGDLGSVDGNTGLFHYMLYRPRDLIVQDAMAMITLSKKALEVIE</sequence>
<dbReference type="Proteomes" id="UP000176186">
    <property type="component" value="Unassembled WGS sequence"/>
</dbReference>
<gene>
    <name evidence="1" type="ORF">A2363_00955</name>
</gene>
<name>A0A1F6BGP5_9BACT</name>